<protein>
    <submittedName>
        <fullName evidence="1">Uncharacterized protein</fullName>
    </submittedName>
</protein>
<keyword evidence="2" id="KW-1185">Reference proteome</keyword>
<gene>
    <name evidence="1" type="ORF">HaLaN_18102</name>
</gene>
<dbReference type="AlphaFoldDB" id="A0A699ZDW3"/>
<comment type="caution">
    <text evidence="1">The sequence shown here is derived from an EMBL/GenBank/DDBJ whole genome shotgun (WGS) entry which is preliminary data.</text>
</comment>
<organism evidence="1 2">
    <name type="scientific">Haematococcus lacustris</name>
    <name type="common">Green alga</name>
    <name type="synonym">Haematococcus pluvialis</name>
    <dbReference type="NCBI Taxonomy" id="44745"/>
    <lineage>
        <taxon>Eukaryota</taxon>
        <taxon>Viridiplantae</taxon>
        <taxon>Chlorophyta</taxon>
        <taxon>core chlorophytes</taxon>
        <taxon>Chlorophyceae</taxon>
        <taxon>CS clade</taxon>
        <taxon>Chlamydomonadales</taxon>
        <taxon>Haematococcaceae</taxon>
        <taxon>Haematococcus</taxon>
    </lineage>
</organism>
<evidence type="ECO:0000313" key="1">
    <source>
        <dbReference type="EMBL" id="GFH20897.1"/>
    </source>
</evidence>
<evidence type="ECO:0000313" key="2">
    <source>
        <dbReference type="Proteomes" id="UP000485058"/>
    </source>
</evidence>
<dbReference type="Proteomes" id="UP000485058">
    <property type="component" value="Unassembled WGS sequence"/>
</dbReference>
<accession>A0A699ZDW3</accession>
<name>A0A699ZDW3_HAELA</name>
<dbReference type="EMBL" id="BLLF01001720">
    <property type="protein sequence ID" value="GFH20897.1"/>
    <property type="molecule type" value="Genomic_DNA"/>
</dbReference>
<sequence>MEALVRDKGAASQCSDCEVRPAAQGQAAVAPGCRVPVAARWSGRERGLEGNAYALETKALANVPLVRTDRLPKVRQWLHRAAECQRGIDGWNKVSTGMGSMAIKDATEHATVRRARNNL</sequence>
<proteinExistence type="predicted"/>
<reference evidence="1 2" key="1">
    <citation type="submission" date="2020-02" db="EMBL/GenBank/DDBJ databases">
        <title>Draft genome sequence of Haematococcus lacustris strain NIES-144.</title>
        <authorList>
            <person name="Morimoto D."/>
            <person name="Nakagawa S."/>
            <person name="Yoshida T."/>
            <person name="Sawayama S."/>
        </authorList>
    </citation>
    <scope>NUCLEOTIDE SEQUENCE [LARGE SCALE GENOMIC DNA]</scope>
    <source>
        <strain evidence="1 2">NIES-144</strain>
    </source>
</reference>